<gene>
    <name evidence="1" type="ORF">Mterra_02694</name>
</gene>
<dbReference type="RefSeq" id="WP_119315688.1">
    <property type="nucleotide sequence ID" value="NZ_QXDL01000124.1"/>
</dbReference>
<accession>A0A399EEM1</accession>
<dbReference type="OrthoDB" id="26472at2"/>
<evidence type="ECO:0000313" key="2">
    <source>
        <dbReference type="Proteomes" id="UP000265715"/>
    </source>
</evidence>
<reference evidence="1 2" key="1">
    <citation type="submission" date="2018-08" db="EMBL/GenBank/DDBJ databases">
        <title>Meiothermus terrae DSM 26712 genome sequencing project.</title>
        <authorList>
            <person name="Da Costa M.S."/>
            <person name="Albuquerque L."/>
            <person name="Raposo P."/>
            <person name="Froufe H.J.C."/>
            <person name="Barroso C.S."/>
            <person name="Egas C."/>
        </authorList>
    </citation>
    <scope>NUCLEOTIDE SEQUENCE [LARGE SCALE GENOMIC DNA]</scope>
    <source>
        <strain evidence="1 2">DSM 26712</strain>
    </source>
</reference>
<evidence type="ECO:0000313" key="1">
    <source>
        <dbReference type="EMBL" id="RIH82358.1"/>
    </source>
</evidence>
<sequence length="235" mass="26176">MRLPSPTREFPASSLLLNYRPVLSGRIVLPRIGRPVAEMILKASPTATRPEPGQPVVLDLEYGPEFCMSVLSVLEDQGLWRLRLVGGTGGLSRHVEAKHYGRARAAEVIEDLLAEVGERAGNVESSVVLPNWLRQEGLAYQALEALMVNLNKTWRMDNKGLVWVGEETWPVYAEKVPLAEYYVHQAKVRLEGLQPCLTPGVELFAHGPGFDGKVGRVERVIHHFGLESYTEALCW</sequence>
<keyword evidence="2" id="KW-1185">Reference proteome</keyword>
<dbReference type="AlphaFoldDB" id="A0A399EEM1"/>
<dbReference type="EMBL" id="QXDL01000124">
    <property type="protein sequence ID" value="RIH82358.1"/>
    <property type="molecule type" value="Genomic_DNA"/>
</dbReference>
<name>A0A399EEM1_9DEIN</name>
<organism evidence="1 2">
    <name type="scientific">Calidithermus terrae</name>
    <dbReference type="NCBI Taxonomy" id="1408545"/>
    <lineage>
        <taxon>Bacteria</taxon>
        <taxon>Thermotogati</taxon>
        <taxon>Deinococcota</taxon>
        <taxon>Deinococci</taxon>
        <taxon>Thermales</taxon>
        <taxon>Thermaceae</taxon>
        <taxon>Calidithermus</taxon>
    </lineage>
</organism>
<protein>
    <submittedName>
        <fullName evidence="1">Uncharacterized protein</fullName>
    </submittedName>
</protein>
<proteinExistence type="predicted"/>
<dbReference type="Proteomes" id="UP000265715">
    <property type="component" value="Unassembled WGS sequence"/>
</dbReference>
<comment type="caution">
    <text evidence="1">The sequence shown here is derived from an EMBL/GenBank/DDBJ whole genome shotgun (WGS) entry which is preliminary data.</text>
</comment>